<dbReference type="EMBL" id="CP068391">
    <property type="protein sequence ID" value="QQX51821.1"/>
    <property type="molecule type" value="Genomic_DNA"/>
</dbReference>
<accession>A0A7U0N3H0</accession>
<gene>
    <name evidence="1" type="ORF">JKX24_16595</name>
</gene>
<reference evidence="1 2" key="1">
    <citation type="submission" date="2021-01" db="EMBL/GenBank/DDBJ databases">
        <title>Chromosome sequence of Serratia proteamaculans strain 94 rif-r, isolated from spoiled beef.</title>
        <authorList>
            <person name="Zaytseva Y.V."/>
            <person name="Iablokov S.N."/>
            <person name="Klyukina A."/>
        </authorList>
    </citation>
    <scope>NUCLEOTIDE SEQUENCE [LARGE SCALE GENOMIC DNA]</scope>
    <source>
        <strain evidence="1 2">94 rif-r</strain>
    </source>
</reference>
<dbReference type="Proteomes" id="UP000596176">
    <property type="component" value="Chromosome"/>
</dbReference>
<protein>
    <recommendedName>
        <fullName evidence="3">Tail spike TSP1/Gp66 N-terminal domain-containing protein</fullName>
    </recommendedName>
</protein>
<evidence type="ECO:0000313" key="2">
    <source>
        <dbReference type="Proteomes" id="UP000596176"/>
    </source>
</evidence>
<dbReference type="RefSeq" id="WP_207979870.1">
    <property type="nucleotide sequence ID" value="NZ_CP068391.1"/>
</dbReference>
<proteinExistence type="predicted"/>
<dbReference type="AlphaFoldDB" id="A0A7U0N3H0"/>
<name>A0A7U0N3H0_SERPR</name>
<sequence length="846" mass="92649">MTVSTEISREEYTGNGVTTDFDYRFRVFSADELVVSVADTTENIKTLVLNTDYTVTGAGSRTGGKVKLTSPLANAWRINIERYLPVTQETDVRNQGNFFPEVHEDAWDKLTMLIQQAFGVFSLALRKPNWLARFYDAKGNRIINLGNPVNQQDAATKQYVDTTNDSWFKRTIRVPESYVDQLPTIAGRKGRLFAWNNTGNPIAVHSETDDGTQLEIDLAGSDGFKYIGQAGSFDQLRLVAPEREGQKVLLGGYHPGWAALGNPFGSGEFVAISGTAVDDGGYICQPYGSPLFHWQRVIEGRMLTPEMYGAYPDSTRSVRGTDYSSNLNKMFATAIANNFGVDFRHGQGGYEFEKERAYYVGSPVVATGIHHIRGSVYLHADSSVFDKTNNSYVFLLGDPKTNYQTIQNTLLFDFIFVRDIDQRGLRSGLNKELNGVFLKYTGVYGEGIRAMDFNGRGIHCSPVFDSKFGFIQERCGNESVYAITVDGNGDESNSITFTYILSHDAYHKGVYVTGSKHNLLRAHIEATAVTTLDDGYTGASGVTAQSGLKYVNNYFFLVAGQTGNITINDYSRSDNKTYYDDKDNYASTHGAHSVFIINTGSNPSSIQATSPNVHTSFFGGSTYGGIGVLQTINAYYETGSRITTSVARVTDLRVYDNFNRFMSGRANRLSKAAGQFYSFTIDTPFSQAPNQKGTVVFTNCTFSGGISALTNGYSYLNNCIISGVSLNATNTPERGVFRGCNISGDINIADAPNSINNKRIVFYSCEMTGNLTLSSNKESTPVFMGSDNWARGGIVSGWSLPKHTEVGAIVQRIGQPSAGQGILYIATGLLSDGTNTWATIAQVPNP</sequence>
<evidence type="ECO:0008006" key="3">
    <source>
        <dbReference type="Google" id="ProtNLM"/>
    </source>
</evidence>
<evidence type="ECO:0000313" key="1">
    <source>
        <dbReference type="EMBL" id="QQX51821.1"/>
    </source>
</evidence>
<organism evidence="1 2">
    <name type="scientific">Serratia proteamaculans</name>
    <dbReference type="NCBI Taxonomy" id="28151"/>
    <lineage>
        <taxon>Bacteria</taxon>
        <taxon>Pseudomonadati</taxon>
        <taxon>Pseudomonadota</taxon>
        <taxon>Gammaproteobacteria</taxon>
        <taxon>Enterobacterales</taxon>
        <taxon>Yersiniaceae</taxon>
        <taxon>Serratia</taxon>
    </lineage>
</organism>